<comment type="caution">
    <text evidence="9">The sequence shown here is derived from an EMBL/GenBank/DDBJ whole genome shotgun (WGS) entry which is preliminary data.</text>
</comment>
<proteinExistence type="predicted"/>
<evidence type="ECO:0000256" key="4">
    <source>
        <dbReference type="ARBA" id="ARBA00022777"/>
    </source>
</evidence>
<sequence length="309" mass="33181">MPLIDAIVRRTWHPKAPKGSSTCAAKSSTVYDRADSGSGMSPTDKSCDGADSRPSTRASSGGGLSRGNTKASSRGDSPSGSPGSAPCGRLPDFSLPGVALAAAEHSPVIRCVGKVKHNVVSAQSKQVQPMAISDFDIVTTLGNGFMGSVRLVKLKDGHDPTPFALKVMPKIVVVKKKQVVHTRQEKELLGQMNHPFIVKLFRSFQDDANLYLLMEFVNGGELFSVLQGGKRFENDGAKFYAAEITLALGHIHGMTVAYRDNWRTSSSTPAATRSWSTSDSPRSSATVRSRCAGPQTIWRQRSFRGRATT</sequence>
<reference evidence="9" key="1">
    <citation type="submission" date="2023-10" db="EMBL/GenBank/DDBJ databases">
        <authorList>
            <person name="Chen Y."/>
            <person name="Shah S."/>
            <person name="Dougan E. K."/>
            <person name="Thang M."/>
            <person name="Chan C."/>
        </authorList>
    </citation>
    <scope>NUCLEOTIDE SEQUENCE [LARGE SCALE GENOMIC DNA]</scope>
</reference>
<feature type="domain" description="Protein kinase" evidence="8">
    <location>
        <begin position="135"/>
        <end position="309"/>
    </location>
</feature>
<dbReference type="InterPro" id="IPR000719">
    <property type="entry name" value="Prot_kinase_dom"/>
</dbReference>
<evidence type="ECO:0000313" key="9">
    <source>
        <dbReference type="EMBL" id="CAK0846556.1"/>
    </source>
</evidence>
<dbReference type="PROSITE" id="PS50011">
    <property type="entry name" value="PROTEIN_KINASE_DOM"/>
    <property type="match status" value="1"/>
</dbReference>
<keyword evidence="3 6" id="KW-0547">Nucleotide-binding</keyword>
<feature type="region of interest" description="Disordered" evidence="7">
    <location>
        <begin position="14"/>
        <end position="88"/>
    </location>
</feature>
<keyword evidence="4" id="KW-0418">Kinase</keyword>
<dbReference type="PROSITE" id="PS00107">
    <property type="entry name" value="PROTEIN_KINASE_ATP"/>
    <property type="match status" value="1"/>
</dbReference>
<evidence type="ECO:0000259" key="8">
    <source>
        <dbReference type="PROSITE" id="PS50011"/>
    </source>
</evidence>
<feature type="compositionally biased region" description="Low complexity" evidence="7">
    <location>
        <begin position="72"/>
        <end position="86"/>
    </location>
</feature>
<name>A0ABN9TKT1_9DINO</name>
<dbReference type="Pfam" id="PF00069">
    <property type="entry name" value="Pkinase"/>
    <property type="match status" value="1"/>
</dbReference>
<organism evidence="9 10">
    <name type="scientific">Prorocentrum cordatum</name>
    <dbReference type="NCBI Taxonomy" id="2364126"/>
    <lineage>
        <taxon>Eukaryota</taxon>
        <taxon>Sar</taxon>
        <taxon>Alveolata</taxon>
        <taxon>Dinophyceae</taxon>
        <taxon>Prorocentrales</taxon>
        <taxon>Prorocentraceae</taxon>
        <taxon>Prorocentrum</taxon>
    </lineage>
</organism>
<dbReference type="PANTHER" id="PTHR24353">
    <property type="entry name" value="CYCLIC NUCLEOTIDE-DEPENDENT PROTEIN KINASE"/>
    <property type="match status" value="1"/>
</dbReference>
<keyword evidence="2" id="KW-0808">Transferase</keyword>
<keyword evidence="5 6" id="KW-0067">ATP-binding</keyword>
<dbReference type="Gene3D" id="3.30.200.20">
    <property type="entry name" value="Phosphorylase Kinase, domain 1"/>
    <property type="match status" value="1"/>
</dbReference>
<feature type="region of interest" description="Disordered" evidence="7">
    <location>
        <begin position="265"/>
        <end position="291"/>
    </location>
</feature>
<dbReference type="InterPro" id="IPR017441">
    <property type="entry name" value="Protein_kinase_ATP_BS"/>
</dbReference>
<feature type="binding site" evidence="6">
    <location>
        <position position="166"/>
    </location>
    <ligand>
        <name>ATP</name>
        <dbReference type="ChEBI" id="CHEBI:30616"/>
    </ligand>
</feature>
<evidence type="ECO:0000256" key="7">
    <source>
        <dbReference type="SAM" id="MobiDB-lite"/>
    </source>
</evidence>
<dbReference type="PANTHER" id="PTHR24353:SF37">
    <property type="entry name" value="CAMP-DEPENDENT PROTEIN KINASE CATALYTIC SUBUNIT PRKX"/>
    <property type="match status" value="1"/>
</dbReference>
<dbReference type="EMBL" id="CAUYUJ010014833">
    <property type="protein sequence ID" value="CAK0846556.1"/>
    <property type="molecule type" value="Genomic_DNA"/>
</dbReference>
<gene>
    <name evidence="9" type="ORF">PCOR1329_LOCUS40026</name>
</gene>
<dbReference type="SUPFAM" id="SSF56112">
    <property type="entry name" value="Protein kinase-like (PK-like)"/>
    <property type="match status" value="1"/>
</dbReference>
<evidence type="ECO:0000256" key="6">
    <source>
        <dbReference type="PROSITE-ProRule" id="PRU10141"/>
    </source>
</evidence>
<feature type="compositionally biased region" description="Low complexity" evidence="7">
    <location>
        <begin position="265"/>
        <end position="284"/>
    </location>
</feature>
<evidence type="ECO:0000256" key="3">
    <source>
        <dbReference type="ARBA" id="ARBA00022741"/>
    </source>
</evidence>
<keyword evidence="10" id="KW-1185">Reference proteome</keyword>
<dbReference type="Proteomes" id="UP001189429">
    <property type="component" value="Unassembled WGS sequence"/>
</dbReference>
<accession>A0ABN9TKT1</accession>
<dbReference type="InterPro" id="IPR011009">
    <property type="entry name" value="Kinase-like_dom_sf"/>
</dbReference>
<evidence type="ECO:0000256" key="5">
    <source>
        <dbReference type="ARBA" id="ARBA00022840"/>
    </source>
</evidence>
<dbReference type="Gene3D" id="1.10.510.10">
    <property type="entry name" value="Transferase(Phosphotransferase) domain 1"/>
    <property type="match status" value="1"/>
</dbReference>
<evidence type="ECO:0000256" key="1">
    <source>
        <dbReference type="ARBA" id="ARBA00022527"/>
    </source>
</evidence>
<dbReference type="SMART" id="SM00220">
    <property type="entry name" value="S_TKc"/>
    <property type="match status" value="1"/>
</dbReference>
<protein>
    <recommendedName>
        <fullName evidence="8">Protein kinase domain-containing protein</fullName>
    </recommendedName>
</protein>
<evidence type="ECO:0000313" key="10">
    <source>
        <dbReference type="Proteomes" id="UP001189429"/>
    </source>
</evidence>
<evidence type="ECO:0000256" key="2">
    <source>
        <dbReference type="ARBA" id="ARBA00022679"/>
    </source>
</evidence>
<keyword evidence="1" id="KW-0723">Serine/threonine-protein kinase</keyword>
<feature type="compositionally biased region" description="Polar residues" evidence="7">
    <location>
        <begin position="19"/>
        <end position="30"/>
    </location>
</feature>